<evidence type="ECO:0000313" key="5">
    <source>
        <dbReference type="Proteomes" id="UP001272242"/>
    </source>
</evidence>
<dbReference type="Proteomes" id="UP001272242">
    <property type="component" value="Unassembled WGS sequence"/>
</dbReference>
<keyword evidence="3" id="KW-0378">Hydrolase</keyword>
<reference evidence="5" key="1">
    <citation type="journal article" date="2023" name="Mar. Drugs">
        <title>Gemmata algarum, a Novel Planctomycete Isolated from an Algal Mat, Displays Antimicrobial Activity.</title>
        <authorList>
            <person name="Kumar G."/>
            <person name="Kallscheuer N."/>
            <person name="Kashif M."/>
            <person name="Ahamad S."/>
            <person name="Jagadeeshwari U."/>
            <person name="Pannikurungottu S."/>
            <person name="Haufschild T."/>
            <person name="Kabuu M."/>
            <person name="Sasikala C."/>
            <person name="Jogler C."/>
            <person name="Ramana C."/>
        </authorList>
    </citation>
    <scope>NUCLEOTIDE SEQUENCE [LARGE SCALE GENOMIC DNA]</scope>
    <source>
        <strain evidence="5">JC673</strain>
    </source>
</reference>
<comment type="similarity">
    <text evidence="2 3">Belongs to the LOG family.</text>
</comment>
<dbReference type="Pfam" id="PF03641">
    <property type="entry name" value="Lysine_decarbox"/>
    <property type="match status" value="1"/>
</dbReference>
<dbReference type="EMBL" id="JAXBLV010000133">
    <property type="protein sequence ID" value="MDY3559746.1"/>
    <property type="molecule type" value="Genomic_DNA"/>
</dbReference>
<dbReference type="PANTHER" id="PTHR31223:SF70">
    <property type="entry name" value="LOG FAMILY PROTEIN YJL055W"/>
    <property type="match status" value="1"/>
</dbReference>
<evidence type="ECO:0000256" key="3">
    <source>
        <dbReference type="RuleBase" id="RU363015"/>
    </source>
</evidence>
<dbReference type="InterPro" id="IPR005269">
    <property type="entry name" value="LOG"/>
</dbReference>
<evidence type="ECO:0000256" key="2">
    <source>
        <dbReference type="ARBA" id="ARBA00006763"/>
    </source>
</evidence>
<keyword evidence="5" id="KW-1185">Reference proteome</keyword>
<keyword evidence="3" id="KW-0203">Cytokinin biosynthesis</keyword>
<evidence type="ECO:0000313" key="4">
    <source>
        <dbReference type="EMBL" id="MDY3559746.1"/>
    </source>
</evidence>
<protein>
    <recommendedName>
        <fullName evidence="3">Cytokinin riboside 5'-monophosphate phosphoribohydrolase</fullName>
        <ecNumber evidence="3">3.2.2.n1</ecNumber>
    </recommendedName>
</protein>
<proteinExistence type="inferred from homology"/>
<accession>A0ABU5EWR9</accession>
<name>A0ABU5EWR9_9BACT</name>
<dbReference type="InterPro" id="IPR031100">
    <property type="entry name" value="LOG_fam"/>
</dbReference>
<comment type="catalytic activity">
    <reaction evidence="1">
        <text>AMP + H2O = D-ribose 5-phosphate + adenine</text>
        <dbReference type="Rhea" id="RHEA:20129"/>
        <dbReference type="ChEBI" id="CHEBI:15377"/>
        <dbReference type="ChEBI" id="CHEBI:16708"/>
        <dbReference type="ChEBI" id="CHEBI:78346"/>
        <dbReference type="ChEBI" id="CHEBI:456215"/>
        <dbReference type="EC" id="3.2.2.4"/>
    </reaction>
</comment>
<dbReference type="EC" id="3.2.2.n1" evidence="3"/>
<evidence type="ECO:0000256" key="1">
    <source>
        <dbReference type="ARBA" id="ARBA00000274"/>
    </source>
</evidence>
<comment type="caution">
    <text evidence="4">The sequence shown here is derived from an EMBL/GenBank/DDBJ whole genome shotgun (WGS) entry which is preliminary data.</text>
</comment>
<dbReference type="SUPFAM" id="SSF102405">
    <property type="entry name" value="MCP/YpsA-like"/>
    <property type="match status" value="1"/>
</dbReference>
<dbReference type="NCBIfam" id="TIGR00730">
    <property type="entry name" value="Rossman fold protein, TIGR00730 family"/>
    <property type="match status" value="1"/>
</dbReference>
<sequence>MPLNSVCVFCGSAAGTNPLYAEAARELGAALAGRGLALVYGGGRVGLMGVVASATLAAGGAVVGVIPHSLALKEIAQEDCTELIVVNTMHERKALMADRAGAFVALPGGFGTGDELFEILTWAQLGIHTKPVALLNVNGFFTPLLVWLDHIVSEGLLKPKHRELLLVAETVPELLTKLETWRPAEPLTKWAAPGER</sequence>
<gene>
    <name evidence="4" type="ORF">R5W23_000904</name>
</gene>
<dbReference type="Gene3D" id="3.40.50.450">
    <property type="match status" value="1"/>
</dbReference>
<dbReference type="PANTHER" id="PTHR31223">
    <property type="entry name" value="LOG FAMILY PROTEIN YJL055W"/>
    <property type="match status" value="1"/>
</dbReference>
<organism evidence="4 5">
    <name type="scientific">Gemmata algarum</name>
    <dbReference type="NCBI Taxonomy" id="2975278"/>
    <lineage>
        <taxon>Bacteria</taxon>
        <taxon>Pseudomonadati</taxon>
        <taxon>Planctomycetota</taxon>
        <taxon>Planctomycetia</taxon>
        <taxon>Gemmatales</taxon>
        <taxon>Gemmataceae</taxon>
        <taxon>Gemmata</taxon>
    </lineage>
</organism>
<dbReference type="RefSeq" id="WP_320686452.1">
    <property type="nucleotide sequence ID" value="NZ_JAXBLV010000133.1"/>
</dbReference>